<dbReference type="GO" id="GO:0005657">
    <property type="term" value="C:replication fork"/>
    <property type="evidence" value="ECO:0007669"/>
    <property type="project" value="TreeGrafter"/>
</dbReference>
<dbReference type="GO" id="GO:0006281">
    <property type="term" value="P:DNA repair"/>
    <property type="evidence" value="ECO:0007669"/>
    <property type="project" value="UniProtKB-KW"/>
</dbReference>
<evidence type="ECO:0000256" key="7">
    <source>
        <dbReference type="SAM" id="MobiDB-lite"/>
    </source>
</evidence>
<reference evidence="9" key="1">
    <citation type="submission" date="2021-01" db="EMBL/GenBank/DDBJ databases">
        <authorList>
            <person name="Corre E."/>
            <person name="Pelletier E."/>
            <person name="Niang G."/>
            <person name="Scheremetjew M."/>
            <person name="Finn R."/>
            <person name="Kale V."/>
            <person name="Holt S."/>
            <person name="Cochrane G."/>
            <person name="Meng A."/>
            <person name="Brown T."/>
            <person name="Cohen L."/>
        </authorList>
    </citation>
    <scope>NUCLEOTIDE SEQUENCE</scope>
    <source>
        <strain evidence="9">Isolate 1302-5</strain>
    </source>
</reference>
<dbReference type="InterPro" id="IPR052230">
    <property type="entry name" value="DNA_polymerase_eta"/>
</dbReference>
<keyword evidence="4" id="KW-0227">DNA damage</keyword>
<dbReference type="Gene3D" id="3.40.1170.60">
    <property type="match status" value="1"/>
</dbReference>
<feature type="region of interest" description="Disordered" evidence="7">
    <location>
        <begin position="555"/>
        <end position="583"/>
    </location>
</feature>
<dbReference type="GO" id="GO:0009314">
    <property type="term" value="P:response to radiation"/>
    <property type="evidence" value="ECO:0007669"/>
    <property type="project" value="TreeGrafter"/>
</dbReference>
<dbReference type="AlphaFoldDB" id="A0A7S4K5I6"/>
<dbReference type="InterPro" id="IPR043502">
    <property type="entry name" value="DNA/RNA_pol_sf"/>
</dbReference>
<evidence type="ECO:0000256" key="3">
    <source>
        <dbReference type="ARBA" id="ARBA00022723"/>
    </source>
</evidence>
<dbReference type="PANTHER" id="PTHR45873">
    <property type="entry name" value="DNA POLYMERASE ETA"/>
    <property type="match status" value="1"/>
</dbReference>
<name>A0A7S4K5I6_9STRA</name>
<keyword evidence="3" id="KW-0479">Metal-binding</keyword>
<evidence type="ECO:0000256" key="2">
    <source>
        <dbReference type="ARBA" id="ARBA00022679"/>
    </source>
</evidence>
<dbReference type="GO" id="GO:0035861">
    <property type="term" value="C:site of double-strand break"/>
    <property type="evidence" value="ECO:0007669"/>
    <property type="project" value="TreeGrafter"/>
</dbReference>
<protein>
    <recommendedName>
        <fullName evidence="8">UmuC domain-containing protein</fullName>
    </recommendedName>
</protein>
<evidence type="ECO:0000259" key="8">
    <source>
        <dbReference type="PROSITE" id="PS50173"/>
    </source>
</evidence>
<evidence type="ECO:0000256" key="6">
    <source>
        <dbReference type="ARBA" id="ARBA00023242"/>
    </source>
</evidence>
<evidence type="ECO:0000313" key="9">
    <source>
        <dbReference type="EMBL" id="CAE2284619.1"/>
    </source>
</evidence>
<dbReference type="GO" id="GO:0046872">
    <property type="term" value="F:metal ion binding"/>
    <property type="evidence" value="ECO:0007669"/>
    <property type="project" value="UniProtKB-KW"/>
</dbReference>
<evidence type="ECO:0000256" key="5">
    <source>
        <dbReference type="ARBA" id="ARBA00023204"/>
    </source>
</evidence>
<evidence type="ECO:0000256" key="4">
    <source>
        <dbReference type="ARBA" id="ARBA00022763"/>
    </source>
</evidence>
<sequence length="583" mass="63985">MASRKRPYPTNQESHRIILHIDVDSFYTAAECLRDPSLRGKPFVVKQGHGGGFVAVSYEARAFGVRKGDGVGARGRANIEKLKGHVSEAEAREKCGGKLIVRDMDTVFYRKVSSELLRQIEVICDGMVVEKASIDDFYVSFDKSACAASRDKPLQESEQAFPNTFLATKGLRGRRIENLPWNKATLSINEGRTDSDSDDCEEDENLFQLISRRGCAVRDGPPAVETAVFLAQKLRSGLDLPVTVGIAKNKYLAKLTGGLNKPAGVTILQDDAVDKLLMLTPLRKLPGFRGKLGEVVEEFLSSDNKWCQVAVFDLRRLTSHHLNRIEEMFGKEKVKGLQDLGRGIDASKVESKGLAKTIIAEKSFSPGSNFGSFAQALSKQLVQRLLTERKNSMPRQLVFKWRHGYTSLSTTASKTVEAPAGLAGMLQKDVASSAMAIESLCAASVPDHGNVTRLLIGATGFISTEISGLKISSFLLPESEKKSICPARPSSATPGIKAPTIRLNKEEKQLPTPQHYQTKEKVKEKSELQVGQRCITCPICSRKVLQSSADAHVESHFSSSLAPSSPKPRRRSPTISSFFKKKH</sequence>
<feature type="domain" description="UmuC" evidence="8">
    <location>
        <begin position="18"/>
        <end position="289"/>
    </location>
</feature>
<accession>A0A7S4K5I6</accession>
<dbReference type="Gene3D" id="3.30.70.270">
    <property type="match status" value="1"/>
</dbReference>
<dbReference type="PROSITE" id="PS50173">
    <property type="entry name" value="UMUC"/>
    <property type="match status" value="1"/>
</dbReference>
<dbReference type="SUPFAM" id="SSF56672">
    <property type="entry name" value="DNA/RNA polymerases"/>
    <property type="match status" value="1"/>
</dbReference>
<dbReference type="EMBL" id="HBKQ01058011">
    <property type="protein sequence ID" value="CAE2284619.1"/>
    <property type="molecule type" value="Transcribed_RNA"/>
</dbReference>
<dbReference type="GO" id="GO:0042276">
    <property type="term" value="P:error-prone translesion synthesis"/>
    <property type="evidence" value="ECO:0007669"/>
    <property type="project" value="TreeGrafter"/>
</dbReference>
<gene>
    <name evidence="9" type="ORF">OAUR00152_LOCUS39642</name>
</gene>
<proteinExistence type="predicted"/>
<dbReference type="PANTHER" id="PTHR45873:SF1">
    <property type="entry name" value="DNA POLYMERASE ETA"/>
    <property type="match status" value="1"/>
</dbReference>
<dbReference type="GO" id="GO:0005634">
    <property type="term" value="C:nucleus"/>
    <property type="evidence" value="ECO:0007669"/>
    <property type="project" value="UniProtKB-SubCell"/>
</dbReference>
<evidence type="ECO:0000256" key="1">
    <source>
        <dbReference type="ARBA" id="ARBA00004123"/>
    </source>
</evidence>
<keyword evidence="5" id="KW-0234">DNA repair</keyword>
<dbReference type="PIRSF" id="PIRSF036603">
    <property type="entry name" value="DPol_eta"/>
    <property type="match status" value="1"/>
</dbReference>
<comment type="subcellular location">
    <subcellularLocation>
        <location evidence="1">Nucleus</location>
    </subcellularLocation>
</comment>
<dbReference type="InterPro" id="IPR043128">
    <property type="entry name" value="Rev_trsase/Diguanyl_cyclase"/>
</dbReference>
<keyword evidence="6" id="KW-0539">Nucleus</keyword>
<dbReference type="Pfam" id="PF00817">
    <property type="entry name" value="IMS"/>
    <property type="match status" value="1"/>
</dbReference>
<dbReference type="InterPro" id="IPR001126">
    <property type="entry name" value="UmuC"/>
</dbReference>
<organism evidence="9">
    <name type="scientific">Odontella aurita</name>
    <dbReference type="NCBI Taxonomy" id="265563"/>
    <lineage>
        <taxon>Eukaryota</taxon>
        <taxon>Sar</taxon>
        <taxon>Stramenopiles</taxon>
        <taxon>Ochrophyta</taxon>
        <taxon>Bacillariophyta</taxon>
        <taxon>Mediophyceae</taxon>
        <taxon>Biddulphiophycidae</taxon>
        <taxon>Eupodiscales</taxon>
        <taxon>Odontellaceae</taxon>
        <taxon>Odontella</taxon>
    </lineage>
</organism>
<dbReference type="GO" id="GO:0003887">
    <property type="term" value="F:DNA-directed DNA polymerase activity"/>
    <property type="evidence" value="ECO:0007669"/>
    <property type="project" value="TreeGrafter"/>
</dbReference>
<keyword evidence="2" id="KW-0808">Transferase</keyword>